<proteinExistence type="predicted"/>
<dbReference type="SUPFAM" id="SSF69118">
    <property type="entry name" value="AhpD-like"/>
    <property type="match status" value="1"/>
</dbReference>
<dbReference type="PANTHER" id="PTHR34846:SF10">
    <property type="entry name" value="CYTOPLASMIC PROTEIN"/>
    <property type="match status" value="1"/>
</dbReference>
<dbReference type="PANTHER" id="PTHR34846">
    <property type="entry name" value="4-CARBOXYMUCONOLACTONE DECARBOXYLASE FAMILY PROTEIN (AFU_ORTHOLOGUE AFUA_6G11590)"/>
    <property type="match status" value="1"/>
</dbReference>
<name>A0ABV6BZC4_9ACTN</name>
<accession>A0ABV6BZC4</accession>
<organism evidence="1 2">
    <name type="scientific">Aciditerrimonas ferrireducens</name>
    <dbReference type="NCBI Taxonomy" id="667306"/>
    <lineage>
        <taxon>Bacteria</taxon>
        <taxon>Bacillati</taxon>
        <taxon>Actinomycetota</taxon>
        <taxon>Acidimicrobiia</taxon>
        <taxon>Acidimicrobiales</taxon>
        <taxon>Acidimicrobiaceae</taxon>
        <taxon>Aciditerrimonas</taxon>
    </lineage>
</organism>
<sequence>MSTTTETHTPNVPQLNDEQVTDFELREVIERAAVTKSPPPSWYRTMGHNPDVAKEFARYWDLLHRGGLVEHRIKELCRLQIAQIIGCEFCFRQASEPAGITEEEKMSCALPNWEHPDPRTRAALHYARTLTLDDGRDREVYEELRQHYSNAEIIELAAFFMLTMGGNRMAKSWAIEPHGEESAIPVGSMSIHSQR</sequence>
<dbReference type="EMBL" id="JBHLYQ010000005">
    <property type="protein sequence ID" value="MFC0080780.1"/>
    <property type="molecule type" value="Genomic_DNA"/>
</dbReference>
<dbReference type="InterPro" id="IPR029032">
    <property type="entry name" value="AhpD-like"/>
</dbReference>
<evidence type="ECO:0000313" key="1">
    <source>
        <dbReference type="EMBL" id="MFC0080780.1"/>
    </source>
</evidence>
<dbReference type="RefSeq" id="WP_377787317.1">
    <property type="nucleotide sequence ID" value="NZ_JBHLYQ010000005.1"/>
</dbReference>
<evidence type="ECO:0000313" key="2">
    <source>
        <dbReference type="Proteomes" id="UP001589788"/>
    </source>
</evidence>
<reference evidence="1 2" key="1">
    <citation type="submission" date="2024-09" db="EMBL/GenBank/DDBJ databases">
        <authorList>
            <person name="Sun Q."/>
            <person name="Mori K."/>
        </authorList>
    </citation>
    <scope>NUCLEOTIDE SEQUENCE [LARGE SCALE GENOMIC DNA]</scope>
    <source>
        <strain evidence="1 2">JCM 15389</strain>
    </source>
</reference>
<dbReference type="Gene3D" id="1.20.1290.10">
    <property type="entry name" value="AhpD-like"/>
    <property type="match status" value="1"/>
</dbReference>
<keyword evidence="2" id="KW-1185">Reference proteome</keyword>
<dbReference type="Proteomes" id="UP001589788">
    <property type="component" value="Unassembled WGS sequence"/>
</dbReference>
<protein>
    <submittedName>
        <fullName evidence="1">Carboxymuconolactone decarboxylase family protein</fullName>
    </submittedName>
</protein>
<comment type="caution">
    <text evidence="1">The sequence shown here is derived from an EMBL/GenBank/DDBJ whole genome shotgun (WGS) entry which is preliminary data.</text>
</comment>
<gene>
    <name evidence="1" type="ORF">ACFFRE_01235</name>
</gene>